<feature type="domain" description="Glycosyl transferase family 1" evidence="1">
    <location>
        <begin position="196"/>
        <end position="351"/>
    </location>
</feature>
<protein>
    <submittedName>
        <fullName evidence="3">Glycosyl transferase</fullName>
    </submittedName>
</protein>
<gene>
    <name evidence="3" type="ORF">AAY24_11430</name>
</gene>
<dbReference type="InterPro" id="IPR028098">
    <property type="entry name" value="Glyco_trans_4-like_N"/>
</dbReference>
<dbReference type="Pfam" id="PF13439">
    <property type="entry name" value="Glyco_transf_4"/>
    <property type="match status" value="1"/>
</dbReference>
<dbReference type="KEGG" id="seds:AAY24_11430"/>
<dbReference type="EMBL" id="CP011412">
    <property type="protein sequence ID" value="AKH20861.1"/>
    <property type="molecule type" value="Genomic_DNA"/>
</dbReference>
<dbReference type="OrthoDB" id="8523124at2"/>
<evidence type="ECO:0000259" key="2">
    <source>
        <dbReference type="Pfam" id="PF13439"/>
    </source>
</evidence>
<dbReference type="AlphaFoldDB" id="A0A0F7JWJ8"/>
<dbReference type="RefSeq" id="WP_046859791.1">
    <property type="nucleotide sequence ID" value="NZ_CP011412.1"/>
</dbReference>
<dbReference type="SUPFAM" id="SSF53756">
    <property type="entry name" value="UDP-Glycosyltransferase/glycogen phosphorylase"/>
    <property type="match status" value="1"/>
</dbReference>
<accession>A0A0F7JWJ8</accession>
<proteinExistence type="predicted"/>
<evidence type="ECO:0000259" key="1">
    <source>
        <dbReference type="Pfam" id="PF00534"/>
    </source>
</evidence>
<dbReference type="PANTHER" id="PTHR12526:SF638">
    <property type="entry name" value="SPORE COAT PROTEIN SA"/>
    <property type="match status" value="1"/>
</dbReference>
<reference evidence="3 4" key="1">
    <citation type="journal article" date="2015" name="Genome Announc.">
        <title>Complete Genome Sequence of Sedimenticola thiotaurini Strain SIP-G1, a Polyphosphate- and Polyhydroxyalkanoate-Accumulating Sulfur-Oxidizing Gammaproteobacterium Isolated from Salt Marsh Sediments.</title>
        <authorList>
            <person name="Flood B.E."/>
            <person name="Jones D.S."/>
            <person name="Bailey J.V."/>
        </authorList>
    </citation>
    <scope>NUCLEOTIDE SEQUENCE [LARGE SCALE GENOMIC DNA]</scope>
    <source>
        <strain evidence="3 4">SIP-G1</strain>
    </source>
</reference>
<feature type="domain" description="Glycosyltransferase subfamily 4-like N-terminal" evidence="2">
    <location>
        <begin position="18"/>
        <end position="170"/>
    </location>
</feature>
<dbReference type="CDD" id="cd03819">
    <property type="entry name" value="GT4_WavL-like"/>
    <property type="match status" value="1"/>
</dbReference>
<name>A0A0F7JWJ8_9GAMM</name>
<evidence type="ECO:0000313" key="4">
    <source>
        <dbReference type="Proteomes" id="UP000034410"/>
    </source>
</evidence>
<evidence type="ECO:0000313" key="3">
    <source>
        <dbReference type="EMBL" id="AKH20861.1"/>
    </source>
</evidence>
<organism evidence="3 4">
    <name type="scientific">Sedimenticola thiotaurini</name>
    <dbReference type="NCBI Taxonomy" id="1543721"/>
    <lineage>
        <taxon>Bacteria</taxon>
        <taxon>Pseudomonadati</taxon>
        <taxon>Pseudomonadota</taxon>
        <taxon>Gammaproteobacteria</taxon>
        <taxon>Chromatiales</taxon>
        <taxon>Sedimenticolaceae</taxon>
        <taxon>Sedimenticola</taxon>
    </lineage>
</organism>
<keyword evidence="4" id="KW-1185">Reference proteome</keyword>
<dbReference type="Gene3D" id="3.40.50.2000">
    <property type="entry name" value="Glycogen Phosphorylase B"/>
    <property type="match status" value="2"/>
</dbReference>
<dbReference type="PATRIC" id="fig|1543721.4.peg.2369"/>
<dbReference type="GO" id="GO:0016757">
    <property type="term" value="F:glycosyltransferase activity"/>
    <property type="evidence" value="ECO:0007669"/>
    <property type="project" value="InterPro"/>
</dbReference>
<dbReference type="InterPro" id="IPR001296">
    <property type="entry name" value="Glyco_trans_1"/>
</dbReference>
<sequence length="370" mass="41491">MADRALTVLQMVPALAGGGVERGTLEVAQALAERGHRSLVISAGGRLVSQLEAEGSEHFTWPVDRKRPWTLRLIWPLRRFLKEQGVDILHYRSRVPGWIAYLAWRGMAPANRPRLISTVHGLHSVSAYSAVMTKGERVIAVSETIRRYIQENYPATPAERIQLIYRGVEPADFPYGYRPGDGWLQAWYQHFPQLRDKQVLTLAGRITRLKGHHDFITLIQRLVQQGRPVHGLIVGGKDPRRLAYANELEQKIASLGLQGDITFAGNRTDIRDVYGVSDLVLSLSSKPESFGRSALEALSMGVPVVGYDHGGIGEILQALFREGLTPLSDLDQLEARVKKVLDNGCQVERNQRFLRTEMIDKTLALYEECL</sequence>
<dbReference type="Pfam" id="PF00534">
    <property type="entry name" value="Glycos_transf_1"/>
    <property type="match status" value="1"/>
</dbReference>
<dbReference type="Proteomes" id="UP000034410">
    <property type="component" value="Chromosome"/>
</dbReference>
<keyword evidence="3" id="KW-0808">Transferase</keyword>
<dbReference type="GO" id="GO:1901135">
    <property type="term" value="P:carbohydrate derivative metabolic process"/>
    <property type="evidence" value="ECO:0007669"/>
    <property type="project" value="UniProtKB-ARBA"/>
</dbReference>
<dbReference type="PANTHER" id="PTHR12526">
    <property type="entry name" value="GLYCOSYLTRANSFERASE"/>
    <property type="match status" value="1"/>
</dbReference>